<evidence type="ECO:0000256" key="1">
    <source>
        <dbReference type="SAM" id="MobiDB-lite"/>
    </source>
</evidence>
<dbReference type="AlphaFoldDB" id="A0A9D2Q1Y2"/>
<feature type="region of interest" description="Disordered" evidence="1">
    <location>
        <begin position="15"/>
        <end position="43"/>
    </location>
</feature>
<evidence type="ECO:0000313" key="3">
    <source>
        <dbReference type="Proteomes" id="UP000823854"/>
    </source>
</evidence>
<evidence type="ECO:0000313" key="2">
    <source>
        <dbReference type="EMBL" id="HJC70026.1"/>
    </source>
</evidence>
<reference evidence="2" key="1">
    <citation type="journal article" date="2021" name="PeerJ">
        <title>Extensive microbial diversity within the chicken gut microbiome revealed by metagenomics and culture.</title>
        <authorList>
            <person name="Gilroy R."/>
            <person name="Ravi A."/>
            <person name="Getino M."/>
            <person name="Pursley I."/>
            <person name="Horton D.L."/>
            <person name="Alikhan N.F."/>
            <person name="Baker D."/>
            <person name="Gharbi K."/>
            <person name="Hall N."/>
            <person name="Watson M."/>
            <person name="Adriaenssens E.M."/>
            <person name="Foster-Nyarko E."/>
            <person name="Jarju S."/>
            <person name="Secka A."/>
            <person name="Antonio M."/>
            <person name="Oren A."/>
            <person name="Chaudhuri R.R."/>
            <person name="La Ragione R."/>
            <person name="Hildebrand F."/>
            <person name="Pallen M.J."/>
        </authorList>
    </citation>
    <scope>NUCLEOTIDE SEQUENCE</scope>
    <source>
        <strain evidence="2">CHK130-7132</strain>
    </source>
</reference>
<feature type="compositionally biased region" description="Pro residues" evidence="1">
    <location>
        <begin position="33"/>
        <end position="43"/>
    </location>
</feature>
<proteinExistence type="predicted"/>
<accession>A0A9D2Q1Y2</accession>
<feature type="compositionally biased region" description="Low complexity" evidence="1">
    <location>
        <begin position="15"/>
        <end position="32"/>
    </location>
</feature>
<reference evidence="2" key="2">
    <citation type="submission" date="2021-04" db="EMBL/GenBank/DDBJ databases">
        <authorList>
            <person name="Gilroy R."/>
        </authorList>
    </citation>
    <scope>NUCLEOTIDE SEQUENCE</scope>
    <source>
        <strain evidence="2">CHK130-7132</strain>
    </source>
</reference>
<sequence>MPLERWLFTDCCAVSSSSEPSLSPPSLSLSPPSLSPPSPVPPPGALVQVSADSVFSVLLLSDEEGEPEGVDSAVTLCGGTAGGVFVVALVVLSAFSPSPSFDSSGTAGRELSEELGSTVASVSAGSSGGVVRGSADGSSSGGST</sequence>
<name>A0A9D2Q1Y2_9MICO</name>
<feature type="non-terminal residue" evidence="2">
    <location>
        <position position="144"/>
    </location>
</feature>
<dbReference type="EMBL" id="DWWC01000210">
    <property type="protein sequence ID" value="HJC70026.1"/>
    <property type="molecule type" value="Genomic_DNA"/>
</dbReference>
<gene>
    <name evidence="2" type="ORF">H9932_10170</name>
</gene>
<organism evidence="2 3">
    <name type="scientific">Candidatus Brachybacterium intestinipullorum</name>
    <dbReference type="NCBI Taxonomy" id="2838512"/>
    <lineage>
        <taxon>Bacteria</taxon>
        <taxon>Bacillati</taxon>
        <taxon>Actinomycetota</taxon>
        <taxon>Actinomycetes</taxon>
        <taxon>Micrococcales</taxon>
        <taxon>Dermabacteraceae</taxon>
        <taxon>Brachybacterium</taxon>
    </lineage>
</organism>
<feature type="region of interest" description="Disordered" evidence="1">
    <location>
        <begin position="98"/>
        <end position="144"/>
    </location>
</feature>
<comment type="caution">
    <text evidence="2">The sequence shown here is derived from an EMBL/GenBank/DDBJ whole genome shotgun (WGS) entry which is preliminary data.</text>
</comment>
<feature type="compositionally biased region" description="Low complexity" evidence="1">
    <location>
        <begin position="116"/>
        <end position="125"/>
    </location>
</feature>
<dbReference type="Proteomes" id="UP000823854">
    <property type="component" value="Unassembled WGS sequence"/>
</dbReference>
<protein>
    <submittedName>
        <fullName evidence="2">Uncharacterized protein</fullName>
    </submittedName>
</protein>